<reference evidence="3" key="1">
    <citation type="journal article" date="2019" name="Environ. Microbiol.">
        <title>Fungal ecological strategies reflected in gene transcription - a case study of two litter decomposers.</title>
        <authorList>
            <person name="Barbi F."/>
            <person name="Kohler A."/>
            <person name="Barry K."/>
            <person name="Baskaran P."/>
            <person name="Daum C."/>
            <person name="Fauchery L."/>
            <person name="Ihrmark K."/>
            <person name="Kuo A."/>
            <person name="LaButti K."/>
            <person name="Lipzen A."/>
            <person name="Morin E."/>
            <person name="Grigoriev I.V."/>
            <person name="Henrissat B."/>
            <person name="Lindahl B."/>
            <person name="Martin F."/>
        </authorList>
    </citation>
    <scope>NUCLEOTIDE SEQUENCE</scope>
    <source>
        <strain evidence="3">JB14</strain>
    </source>
</reference>
<proteinExistence type="inferred from homology"/>
<dbReference type="Pfam" id="PF05042">
    <property type="entry name" value="Caleosin"/>
    <property type="match status" value="1"/>
</dbReference>
<evidence type="ECO:0000256" key="1">
    <source>
        <dbReference type="ARBA" id="ARBA00006765"/>
    </source>
</evidence>
<keyword evidence="2" id="KW-0472">Membrane</keyword>
<organism evidence="3 4">
    <name type="scientific">Gymnopus androsaceus JB14</name>
    <dbReference type="NCBI Taxonomy" id="1447944"/>
    <lineage>
        <taxon>Eukaryota</taxon>
        <taxon>Fungi</taxon>
        <taxon>Dikarya</taxon>
        <taxon>Basidiomycota</taxon>
        <taxon>Agaricomycotina</taxon>
        <taxon>Agaricomycetes</taxon>
        <taxon>Agaricomycetidae</taxon>
        <taxon>Agaricales</taxon>
        <taxon>Marasmiineae</taxon>
        <taxon>Omphalotaceae</taxon>
        <taxon>Gymnopus</taxon>
    </lineage>
</organism>
<sequence length="238" mass="27595">MPSLNEDSSARKRNDEDTTMIKHGAFFDSDGDGIIWPIDTFRGFRALGFNFALSLLSAVVIMTMSYPSWPSWIPDPFFRIDLDRLRRAKHGSDSGAFKRNGQFNDEAFTEFWIRNTVFPHEEITPGQLYNAVASRRLSYDLYGWFGAMFEWLATWLLLGYSTFHFNISVALEATFERGPYAGFREASSGGRLTQEDVRKVYDGTIFYTVMDREVDKRNMASIKWKKLLLKKETQRLRD</sequence>
<keyword evidence="2" id="KW-0812">Transmembrane</keyword>
<dbReference type="InterPro" id="IPR007736">
    <property type="entry name" value="Caleosin-related"/>
</dbReference>
<dbReference type="AlphaFoldDB" id="A0A6A4H033"/>
<accession>A0A6A4H033</accession>
<dbReference type="PANTHER" id="PTHR31495">
    <property type="entry name" value="PEROXYGENASE 3-RELATED"/>
    <property type="match status" value="1"/>
</dbReference>
<keyword evidence="4" id="KW-1185">Reference proteome</keyword>
<evidence type="ECO:0000313" key="4">
    <source>
        <dbReference type="Proteomes" id="UP000799118"/>
    </source>
</evidence>
<keyword evidence="2" id="KW-1133">Transmembrane helix</keyword>
<dbReference type="GO" id="GO:0005509">
    <property type="term" value="F:calcium ion binding"/>
    <property type="evidence" value="ECO:0007669"/>
    <property type="project" value="TreeGrafter"/>
</dbReference>
<feature type="transmembrane region" description="Helical" evidence="2">
    <location>
        <begin position="141"/>
        <end position="158"/>
    </location>
</feature>
<dbReference type="OrthoDB" id="640742at2759"/>
<name>A0A6A4H033_9AGAR</name>
<dbReference type="GO" id="GO:0004497">
    <property type="term" value="F:monooxygenase activity"/>
    <property type="evidence" value="ECO:0007669"/>
    <property type="project" value="TreeGrafter"/>
</dbReference>
<feature type="transmembrane region" description="Helical" evidence="2">
    <location>
        <begin position="47"/>
        <end position="69"/>
    </location>
</feature>
<dbReference type="EMBL" id="ML769647">
    <property type="protein sequence ID" value="KAE9390754.1"/>
    <property type="molecule type" value="Genomic_DNA"/>
</dbReference>
<evidence type="ECO:0000256" key="2">
    <source>
        <dbReference type="SAM" id="Phobius"/>
    </source>
</evidence>
<gene>
    <name evidence="3" type="ORF">BT96DRAFT_1024375</name>
</gene>
<evidence type="ECO:0000313" key="3">
    <source>
        <dbReference type="EMBL" id="KAE9390754.1"/>
    </source>
</evidence>
<protein>
    <submittedName>
        <fullName evidence="3">Caleosin-domain-containing protein</fullName>
    </submittedName>
</protein>
<dbReference type="PANTHER" id="PTHR31495:SF0">
    <property type="entry name" value="BINDING PROTEIN CALEOSIN, PUTATIVE (AFU_ORTHOLOGUE AFUA_5G13750)-RELATED"/>
    <property type="match status" value="1"/>
</dbReference>
<comment type="similarity">
    <text evidence="1">Belongs to the caleosin family.</text>
</comment>
<dbReference type="Proteomes" id="UP000799118">
    <property type="component" value="Unassembled WGS sequence"/>
</dbReference>